<gene>
    <name evidence="1" type="ORF">MGSAQ_000328</name>
</gene>
<proteinExistence type="predicted"/>
<protein>
    <submittedName>
        <fullName evidence="1">Uncharacterized protein</fullName>
    </submittedName>
</protein>
<accession>A0A1B6NYW3</accession>
<evidence type="ECO:0000313" key="1">
    <source>
        <dbReference type="EMBL" id="KTF08177.1"/>
    </source>
</evidence>
<reference evidence="1" key="1">
    <citation type="submission" date="2013-11" db="EMBL/GenBank/DDBJ databases">
        <title>Microbial diversity, functional groups and degradation webs in Northern and Southern Mediterranean and Red Sea marine crude oil polluted sites.</title>
        <authorList>
            <person name="Daffonchio D."/>
            <person name="Mapelli F."/>
            <person name="Ferrer M."/>
            <person name="Richter M."/>
            <person name="Cherif A."/>
            <person name="Malkawi H.I."/>
            <person name="Yakimov M.M."/>
            <person name="Abdel-Fattah Y.R."/>
            <person name="Blaghen M."/>
            <person name="Golyshin P.N."/>
            <person name="Kalogerakis N."/>
            <person name="Boon N."/>
            <person name="Magagnini M."/>
            <person name="Fava F."/>
        </authorList>
    </citation>
    <scope>NUCLEOTIDE SEQUENCE</scope>
</reference>
<sequence length="36" mass="3983">MSLTVQATPKPLLHLLMQAVTLVLMSPRLLPKVITQ</sequence>
<name>A0A1B6NYW3_9ZZZZ</name>
<dbReference type="EMBL" id="AYSL01000109">
    <property type="protein sequence ID" value="KTF08177.1"/>
    <property type="molecule type" value="Genomic_DNA"/>
</dbReference>
<dbReference type="AlphaFoldDB" id="A0A1B6NYW3"/>
<comment type="caution">
    <text evidence="1">The sequence shown here is derived from an EMBL/GenBank/DDBJ whole genome shotgun (WGS) entry which is preliminary data.</text>
</comment>
<organism evidence="1">
    <name type="scientific">marine sediment metagenome</name>
    <dbReference type="NCBI Taxonomy" id="412755"/>
    <lineage>
        <taxon>unclassified sequences</taxon>
        <taxon>metagenomes</taxon>
        <taxon>ecological metagenomes</taxon>
    </lineage>
</organism>